<dbReference type="STRING" id="2903.R1DV41"/>
<dbReference type="AlphaFoldDB" id="A0A0D3KU88"/>
<reference evidence="1" key="2">
    <citation type="submission" date="2024-10" db="UniProtKB">
        <authorList>
            <consortium name="EnsemblProtists"/>
        </authorList>
    </citation>
    <scope>IDENTIFICATION</scope>
</reference>
<evidence type="ECO:0008006" key="3">
    <source>
        <dbReference type="Google" id="ProtNLM"/>
    </source>
</evidence>
<evidence type="ECO:0000313" key="2">
    <source>
        <dbReference type="Proteomes" id="UP000013827"/>
    </source>
</evidence>
<dbReference type="SUPFAM" id="SSF102588">
    <property type="entry name" value="LmbE-like"/>
    <property type="match status" value="1"/>
</dbReference>
<accession>A0A0D3KU88</accession>
<dbReference type="Proteomes" id="UP000013827">
    <property type="component" value="Unassembled WGS sequence"/>
</dbReference>
<dbReference type="KEGG" id="ehx:EMIHUDRAFT_223483"/>
<proteinExistence type="predicted"/>
<sequence>MAASDRSAVEEAALAASGRSALRLGEEKIGVIEVDSFPALGRLCAFRFLEWAQSHPDGVVALPTGRTPEHFIAWTSRLLRGWASADPSTLQLLREGGISLSAGVPDMASLRFVQLDDFYPMHPDHPNRFTNYVRLLYIDAIGLDADKALLMDGLWTLGCDAGCDAGQLFADGVDLTLRDREAVDQYCSDFEAKVRGMGIGPDGHVAFNCAGSGRHSVTRLTKTNYATQAAAAGDLGGIEAARRGAVVTIGLGTVCFNERCVAYLMAAGDAKARVVQRACEAPASDAARLAAGASDVPGRSYVHTAPHHDDIMLGYLPLVRRLVRDPTATHRFLYATSGFNAVTNAFARERLEAAAAELRRKDSPLAALCAAGGLAPDAGSAGLRAAVAQRTARCAQEDAPLLQRLKGGLREFEADLLWAYHGFGRNEVSHLRLGFYKGERFTEEPTRRDARPILAALEETGLDVAAAMRGSGPDTHFKVLQAVAEALRLWREGDPEAARAVRVWGYRNVWFRFSIAEATHAVACSPADTAALNDSFAACFLSQLDASFPSPEYDGPFSHLAQMAQARQYAEFATLLGADAFAAHSCRELRAAPRAPARHRARPRGTPTSLLLLARCVCRICICGSTQRVNLPAPPLSMDQADC</sequence>
<dbReference type="PANTHER" id="PTHR42892">
    <property type="entry name" value="GLUCOSAMINE-6-PHOSPHATE DEAMINASE-LIKE PROTEIN BT_0258-RELATED"/>
    <property type="match status" value="1"/>
</dbReference>
<protein>
    <recommendedName>
        <fullName evidence="3">Glucosamine-6-phosphate deaminase</fullName>
    </recommendedName>
</protein>
<dbReference type="HOGENOM" id="CLU_363605_0_0_1"/>
<dbReference type="GeneID" id="17284594"/>
<dbReference type="InterPro" id="IPR052960">
    <property type="entry name" value="GlcN6P_deaminase-like"/>
</dbReference>
<dbReference type="RefSeq" id="XP_005791752.1">
    <property type="nucleotide sequence ID" value="XM_005791695.1"/>
</dbReference>
<keyword evidence="2" id="KW-1185">Reference proteome</keyword>
<dbReference type="OMA" id="QIDEFYP"/>
<reference evidence="2" key="1">
    <citation type="journal article" date="2013" name="Nature">
        <title>Pan genome of the phytoplankton Emiliania underpins its global distribution.</title>
        <authorList>
            <person name="Read B.A."/>
            <person name="Kegel J."/>
            <person name="Klute M.J."/>
            <person name="Kuo A."/>
            <person name="Lefebvre S.C."/>
            <person name="Maumus F."/>
            <person name="Mayer C."/>
            <person name="Miller J."/>
            <person name="Monier A."/>
            <person name="Salamov A."/>
            <person name="Young J."/>
            <person name="Aguilar M."/>
            <person name="Claverie J.M."/>
            <person name="Frickenhaus S."/>
            <person name="Gonzalez K."/>
            <person name="Herman E.K."/>
            <person name="Lin Y.C."/>
            <person name="Napier J."/>
            <person name="Ogata H."/>
            <person name="Sarno A.F."/>
            <person name="Shmutz J."/>
            <person name="Schroeder D."/>
            <person name="de Vargas C."/>
            <person name="Verret F."/>
            <person name="von Dassow P."/>
            <person name="Valentin K."/>
            <person name="Van de Peer Y."/>
            <person name="Wheeler G."/>
            <person name="Dacks J.B."/>
            <person name="Delwiche C.F."/>
            <person name="Dyhrman S.T."/>
            <person name="Glockner G."/>
            <person name="John U."/>
            <person name="Richards T."/>
            <person name="Worden A.Z."/>
            <person name="Zhang X."/>
            <person name="Grigoriev I.V."/>
            <person name="Allen A.E."/>
            <person name="Bidle K."/>
            <person name="Borodovsky M."/>
            <person name="Bowler C."/>
            <person name="Brownlee C."/>
            <person name="Cock J.M."/>
            <person name="Elias M."/>
            <person name="Gladyshev V.N."/>
            <person name="Groth M."/>
            <person name="Guda C."/>
            <person name="Hadaegh A."/>
            <person name="Iglesias-Rodriguez M.D."/>
            <person name="Jenkins J."/>
            <person name="Jones B.M."/>
            <person name="Lawson T."/>
            <person name="Leese F."/>
            <person name="Lindquist E."/>
            <person name="Lobanov A."/>
            <person name="Lomsadze A."/>
            <person name="Malik S.B."/>
            <person name="Marsh M.E."/>
            <person name="Mackinder L."/>
            <person name="Mock T."/>
            <person name="Mueller-Roeber B."/>
            <person name="Pagarete A."/>
            <person name="Parker M."/>
            <person name="Probert I."/>
            <person name="Quesneville H."/>
            <person name="Raines C."/>
            <person name="Rensing S.A."/>
            <person name="Riano-Pachon D.M."/>
            <person name="Richier S."/>
            <person name="Rokitta S."/>
            <person name="Shiraiwa Y."/>
            <person name="Soanes D.M."/>
            <person name="van der Giezen M."/>
            <person name="Wahlund T.M."/>
            <person name="Williams B."/>
            <person name="Wilson W."/>
            <person name="Wolfe G."/>
            <person name="Wurch L.L."/>
        </authorList>
    </citation>
    <scope>NUCLEOTIDE SEQUENCE</scope>
</reference>
<name>A0A0D3KU88_EMIH1</name>
<organism evidence="1 2">
    <name type="scientific">Emiliania huxleyi (strain CCMP1516)</name>
    <dbReference type="NCBI Taxonomy" id="280463"/>
    <lineage>
        <taxon>Eukaryota</taxon>
        <taxon>Haptista</taxon>
        <taxon>Haptophyta</taxon>
        <taxon>Prymnesiophyceae</taxon>
        <taxon>Isochrysidales</taxon>
        <taxon>Noelaerhabdaceae</taxon>
        <taxon>Emiliania</taxon>
    </lineage>
</organism>
<dbReference type="InterPro" id="IPR037171">
    <property type="entry name" value="NagB/RpiA_transferase-like"/>
</dbReference>
<dbReference type="Gene3D" id="3.40.50.1360">
    <property type="match status" value="1"/>
</dbReference>
<dbReference type="SUPFAM" id="SSF100950">
    <property type="entry name" value="NagB/RpiA/CoA transferase-like"/>
    <property type="match status" value="1"/>
</dbReference>
<dbReference type="InterPro" id="IPR024078">
    <property type="entry name" value="LmbE-like_dom_sf"/>
</dbReference>
<evidence type="ECO:0000313" key="1">
    <source>
        <dbReference type="EnsemblProtists" id="EOD39323"/>
    </source>
</evidence>
<dbReference type="PaxDb" id="2903-EOD39323"/>
<dbReference type="EnsemblProtists" id="EOD39323">
    <property type="protein sequence ID" value="EOD39323"/>
    <property type="gene ID" value="EMIHUDRAFT_223483"/>
</dbReference>
<dbReference type="PANTHER" id="PTHR42892:SF1">
    <property type="entry name" value="GLUCOSAMINE-6-PHOSPHATE ISOMERASE"/>
    <property type="match status" value="1"/>
</dbReference>